<protein>
    <submittedName>
        <fullName evidence="1">Uncharacterized protein</fullName>
    </submittedName>
</protein>
<dbReference type="Proteomes" id="UP000031594">
    <property type="component" value="Unassembled WGS sequence"/>
</dbReference>
<evidence type="ECO:0000313" key="2">
    <source>
        <dbReference type="Proteomes" id="UP000031594"/>
    </source>
</evidence>
<comment type="caution">
    <text evidence="1">The sequence shown here is derived from an EMBL/GenBank/DDBJ whole genome shotgun (WGS) entry which is preliminary data.</text>
</comment>
<dbReference type="EMBL" id="JQNX01000009">
    <property type="protein sequence ID" value="KIE57907.1"/>
    <property type="molecule type" value="Genomic_DNA"/>
</dbReference>
<reference evidence="1 2" key="1">
    <citation type="submission" date="2014-08" db="EMBL/GenBank/DDBJ databases">
        <title>Methylacidiphilum kamchatkense strain Kam1 draft genome sequence.</title>
        <authorList>
            <person name="Birkeland N.-K."/>
            <person name="Erikstad H.A."/>
        </authorList>
    </citation>
    <scope>NUCLEOTIDE SEQUENCE [LARGE SCALE GENOMIC DNA]</scope>
    <source>
        <strain evidence="1 2">Kam1</strain>
    </source>
</reference>
<accession>A0ABR4ZUP6</accession>
<name>A0ABR4ZUP6_9BACT</name>
<proteinExistence type="predicted"/>
<organism evidence="1 2">
    <name type="scientific">Methylacidiphilum kamchatkense Kam1</name>
    <dbReference type="NCBI Taxonomy" id="1202785"/>
    <lineage>
        <taxon>Bacteria</taxon>
        <taxon>Pseudomonadati</taxon>
        <taxon>Verrucomicrobiota</taxon>
        <taxon>Methylacidiphilae</taxon>
        <taxon>Methylacidiphilales</taxon>
        <taxon>Methylacidiphilaceae</taxon>
        <taxon>Methylacidiphilum (ex Ratnadevi et al. 2023)</taxon>
    </lineage>
</organism>
<evidence type="ECO:0000313" key="1">
    <source>
        <dbReference type="EMBL" id="KIE57907.1"/>
    </source>
</evidence>
<sequence length="73" mass="8797">MNKGRKINLLTLGSLANWTRIEGRRWFNFMNQMILWKSPLNFFLDFWLYLEGLLSCCQLRLIKKCLLLESLKD</sequence>
<keyword evidence="2" id="KW-1185">Reference proteome</keyword>
<gene>
    <name evidence="1" type="ORF">A946_10715</name>
</gene>